<dbReference type="RefSeq" id="WP_379710959.1">
    <property type="nucleotide sequence ID" value="NZ_JBHTBS010000003.1"/>
</dbReference>
<evidence type="ECO:0000256" key="1">
    <source>
        <dbReference type="ARBA" id="ARBA00004613"/>
    </source>
</evidence>
<evidence type="ECO:0000313" key="5">
    <source>
        <dbReference type="EMBL" id="MFC7337032.1"/>
    </source>
</evidence>
<dbReference type="PANTHER" id="PTHR34216">
    <property type="match status" value="1"/>
</dbReference>
<comment type="caution">
    <text evidence="5">The sequence shown here is derived from an EMBL/GenBank/DDBJ whole genome shotgun (WGS) entry which is preliminary data.</text>
</comment>
<dbReference type="Pfam" id="PF01522">
    <property type="entry name" value="Polysacc_deac_1"/>
    <property type="match status" value="1"/>
</dbReference>
<dbReference type="GO" id="GO:0016787">
    <property type="term" value="F:hydrolase activity"/>
    <property type="evidence" value="ECO:0007669"/>
    <property type="project" value="UniProtKB-KW"/>
</dbReference>
<protein>
    <submittedName>
        <fullName evidence="5">Polysaccharide deacetylase family protein</fullName>
        <ecNumber evidence="5">3.-.-.-</ecNumber>
    </submittedName>
</protein>
<dbReference type="SUPFAM" id="SSF88713">
    <property type="entry name" value="Glycoside hydrolase/deacetylase"/>
    <property type="match status" value="1"/>
</dbReference>
<comment type="subcellular location">
    <subcellularLocation>
        <location evidence="1">Secreted</location>
    </subcellularLocation>
</comment>
<sequence length="371" mass="41684">MTFRILSFLALISGLTASAADEGVRVSVLGYHDFSETEEETEMKIRTSKFRRQMESLETLGLKVISMEDFQAWKRGDKSIPDKSIVITIDDGWKSVYDEAFPVLKEFGYPFTLFLYKNYVDGGGRALTIPMIEEMMEHGATIGSHAVSHPYPAQVKKFRREGPDAYDKFLRGEMGESKRFLESKFGKAVTTYAYPGGFQTTEMFKLGEEFGYEQMFTVLPAKVRRDTPDHSVPRYIILGTHDHIFELATAFNDLPGMASSNDSAIVQKTPYPVQPEPGALIDQRLPLISADLSKAGPIDPETVTMQIGGFGQVPATFDPESGTVAWQVNRHLRSQGCQVQINWKTPEGKSPEIPLRWNFRIDQEAAYVPQN</sequence>
<dbReference type="Gene3D" id="3.20.20.370">
    <property type="entry name" value="Glycoside hydrolase/deacetylase"/>
    <property type="match status" value="1"/>
</dbReference>
<dbReference type="EC" id="3.-.-.-" evidence="5"/>
<evidence type="ECO:0000313" key="6">
    <source>
        <dbReference type="Proteomes" id="UP001596472"/>
    </source>
</evidence>
<feature type="domain" description="NodB homology" evidence="4">
    <location>
        <begin position="83"/>
        <end position="371"/>
    </location>
</feature>
<reference evidence="6" key="1">
    <citation type="journal article" date="2019" name="Int. J. Syst. Evol. Microbiol.">
        <title>The Global Catalogue of Microorganisms (GCM) 10K type strain sequencing project: providing services to taxonomists for standard genome sequencing and annotation.</title>
        <authorList>
            <consortium name="The Broad Institute Genomics Platform"/>
            <consortium name="The Broad Institute Genome Sequencing Center for Infectious Disease"/>
            <person name="Wu L."/>
            <person name="Ma J."/>
        </authorList>
    </citation>
    <scope>NUCLEOTIDE SEQUENCE [LARGE SCALE GENOMIC DNA]</scope>
    <source>
        <strain evidence="6">CGMCC 4.1467</strain>
    </source>
</reference>
<accession>A0ABW2L3W5</accession>
<dbReference type="InterPro" id="IPR051398">
    <property type="entry name" value="Polysacch_Deacetylase"/>
</dbReference>
<feature type="chain" id="PRO_5046007504" evidence="3">
    <location>
        <begin position="20"/>
        <end position="371"/>
    </location>
</feature>
<proteinExistence type="predicted"/>
<keyword evidence="2 3" id="KW-0732">Signal</keyword>
<dbReference type="InterPro" id="IPR011330">
    <property type="entry name" value="Glyco_hydro/deAcase_b/a-brl"/>
</dbReference>
<name>A0ABW2L3W5_9BACT</name>
<dbReference type="Proteomes" id="UP001596472">
    <property type="component" value="Unassembled WGS sequence"/>
</dbReference>
<keyword evidence="5" id="KW-0378">Hydrolase</keyword>
<feature type="signal peptide" evidence="3">
    <location>
        <begin position="1"/>
        <end position="19"/>
    </location>
</feature>
<dbReference type="PANTHER" id="PTHR34216:SF3">
    <property type="entry name" value="POLY-BETA-1,6-N-ACETYL-D-GLUCOSAMINE N-DEACETYLASE"/>
    <property type="match status" value="1"/>
</dbReference>
<gene>
    <name evidence="5" type="ORF">ACFQY0_07580</name>
</gene>
<keyword evidence="6" id="KW-1185">Reference proteome</keyword>
<dbReference type="CDD" id="cd10973">
    <property type="entry name" value="CE4_DAC_u4_5s"/>
    <property type="match status" value="1"/>
</dbReference>
<dbReference type="EMBL" id="JBHTBS010000003">
    <property type="protein sequence ID" value="MFC7337032.1"/>
    <property type="molecule type" value="Genomic_DNA"/>
</dbReference>
<dbReference type="InterPro" id="IPR002509">
    <property type="entry name" value="NODB_dom"/>
</dbReference>
<evidence type="ECO:0000256" key="3">
    <source>
        <dbReference type="SAM" id="SignalP"/>
    </source>
</evidence>
<organism evidence="5 6">
    <name type="scientific">Haloferula chungangensis</name>
    <dbReference type="NCBI Taxonomy" id="1048331"/>
    <lineage>
        <taxon>Bacteria</taxon>
        <taxon>Pseudomonadati</taxon>
        <taxon>Verrucomicrobiota</taxon>
        <taxon>Verrucomicrobiia</taxon>
        <taxon>Verrucomicrobiales</taxon>
        <taxon>Verrucomicrobiaceae</taxon>
        <taxon>Haloferula</taxon>
    </lineage>
</organism>
<dbReference type="PROSITE" id="PS51677">
    <property type="entry name" value="NODB"/>
    <property type="match status" value="1"/>
</dbReference>
<evidence type="ECO:0000256" key="2">
    <source>
        <dbReference type="ARBA" id="ARBA00022729"/>
    </source>
</evidence>
<evidence type="ECO:0000259" key="4">
    <source>
        <dbReference type="PROSITE" id="PS51677"/>
    </source>
</evidence>